<dbReference type="InterPro" id="IPR009199">
    <property type="entry name" value="PhoPQ-act_pathogen-rel_PqaA"/>
</dbReference>
<dbReference type="PANTHER" id="PTHR31497:SF0">
    <property type="entry name" value="AUTOCRINE PROLIFERATION REPRESSOR PROTEIN A"/>
    <property type="match status" value="1"/>
</dbReference>
<dbReference type="PIRSF" id="PIRSF014728">
    <property type="entry name" value="PqaA"/>
    <property type="match status" value="1"/>
</dbReference>
<dbReference type="EMBL" id="CAIIXF020000005">
    <property type="protein sequence ID" value="CAH1783500.1"/>
    <property type="molecule type" value="Genomic_DNA"/>
</dbReference>
<gene>
    <name evidence="2" type="ORF">OFUS_LOCUS9839</name>
</gene>
<dbReference type="SUPFAM" id="SSF53474">
    <property type="entry name" value="alpha/beta-Hydrolases"/>
    <property type="match status" value="1"/>
</dbReference>
<dbReference type="PANTHER" id="PTHR31497">
    <property type="entry name" value="AUTOCRINE PROLIFERATION REPRESSOR PROTEIN A"/>
    <property type="match status" value="1"/>
</dbReference>
<reference evidence="2" key="1">
    <citation type="submission" date="2022-03" db="EMBL/GenBank/DDBJ databases">
        <authorList>
            <person name="Martin C."/>
        </authorList>
    </citation>
    <scope>NUCLEOTIDE SEQUENCE</scope>
</reference>
<name>A0A8S4NQ52_OWEFU</name>
<dbReference type="InterPro" id="IPR029058">
    <property type="entry name" value="AB_hydrolase_fold"/>
</dbReference>
<evidence type="ECO:0000313" key="3">
    <source>
        <dbReference type="Proteomes" id="UP000749559"/>
    </source>
</evidence>
<dbReference type="Proteomes" id="UP000749559">
    <property type="component" value="Unassembled WGS sequence"/>
</dbReference>
<dbReference type="AlphaFoldDB" id="A0A8S4NQ52"/>
<protein>
    <submittedName>
        <fullName evidence="2">Uncharacterized protein</fullName>
    </submittedName>
</protein>
<proteinExistence type="predicted"/>
<dbReference type="Pfam" id="PF10142">
    <property type="entry name" value="PhoPQ_related"/>
    <property type="match status" value="1"/>
</dbReference>
<feature type="chain" id="PRO_5035917953" evidence="1">
    <location>
        <begin position="28"/>
        <end position="508"/>
    </location>
</feature>
<sequence>NKVLNNKCFRMLLFCIIAFATLATIEAGPRANQSNWTPLDDYVYREDDYFDYDPIEYRPGLISNVHVLNLTSQRWKNESVTNQSIWTHPLSIFLPHDLQFPDACLLFIHVGDIGDPIPDEDNDDFYTLVGLFAELTGAPVAYLRNVPNQPMGFVDDSRQWNRREDSIIAYTWKKFIIDNNATDPEIIIFFPMVKAAVRAMDAVQEYAFRVDPRTAITKFIPAGGSKRGWTAWLTAAVDDRVVGVAPFVFTLLNLRDVLRNQHRSLNGWTWAFRDYFWEGLTAELDNPNTQILADLIDPMSFNDRFETVPKYIVSAAKDEFFMLDGTRFFFDQLKGPKLFWMAENAPHWLEGKYVELAENTAAFFTTVINNNPLPNNNWTFAVNEATRIGTITFSTDTAPRAVNVWVAEPIIGSEVGNRRDFRWQHLVPGYVPPPGTDITGNDNGIITYEATLGYPDAAENEVYTAFFIEASFATPDLDEYQISTEVHILPNTWPIDSCSGEGCRGQLV</sequence>
<comment type="caution">
    <text evidence="2">The sequence shown here is derived from an EMBL/GenBank/DDBJ whole genome shotgun (WGS) entry which is preliminary data.</text>
</comment>
<feature type="signal peptide" evidence="1">
    <location>
        <begin position="1"/>
        <end position="27"/>
    </location>
</feature>
<feature type="non-terminal residue" evidence="2">
    <location>
        <position position="1"/>
    </location>
</feature>
<keyword evidence="1" id="KW-0732">Signal</keyword>
<dbReference type="Gene3D" id="3.40.50.1820">
    <property type="entry name" value="alpha/beta hydrolase"/>
    <property type="match status" value="1"/>
</dbReference>
<evidence type="ECO:0000313" key="2">
    <source>
        <dbReference type="EMBL" id="CAH1783500.1"/>
    </source>
</evidence>
<keyword evidence="3" id="KW-1185">Reference proteome</keyword>
<accession>A0A8S4NQ52</accession>
<dbReference type="OrthoDB" id="2020799at2759"/>
<organism evidence="2 3">
    <name type="scientific">Owenia fusiformis</name>
    <name type="common">Polychaete worm</name>
    <dbReference type="NCBI Taxonomy" id="6347"/>
    <lineage>
        <taxon>Eukaryota</taxon>
        <taxon>Metazoa</taxon>
        <taxon>Spiralia</taxon>
        <taxon>Lophotrochozoa</taxon>
        <taxon>Annelida</taxon>
        <taxon>Polychaeta</taxon>
        <taxon>Sedentaria</taxon>
        <taxon>Canalipalpata</taxon>
        <taxon>Sabellida</taxon>
        <taxon>Oweniida</taxon>
        <taxon>Oweniidae</taxon>
        <taxon>Owenia</taxon>
    </lineage>
</organism>
<evidence type="ECO:0000256" key="1">
    <source>
        <dbReference type="SAM" id="SignalP"/>
    </source>
</evidence>